<dbReference type="Gene3D" id="3.40.50.2000">
    <property type="entry name" value="Glycogen Phosphorylase B"/>
    <property type="match status" value="2"/>
</dbReference>
<comment type="caution">
    <text evidence="4">The sequence shown here is derived from an EMBL/GenBank/DDBJ whole genome shotgun (WGS) entry which is preliminary data.</text>
</comment>
<sequence length="359" mass="41939">MKIVLDNIVFSLQNSGGISVVWGELIKRILFFKECDYLFLEFIPNNNIHRNSLLIPLTNIFSQQLNTLKYKRYLPVHLPLCCKFIFHSSYFRICSNSNAINITTVHDFTYEYFYHGLHKWIHCWQKYYAIRKSKYVVCISENTKRDLLKFLPDIDEKKVHVIYNGVSDDYYPLLNIENYNLPYDPKSYLLFVGERKAYKNFKLLIESMCHKDWKIVIVGAKLTPEEVKILDLNVGSMHYYFAGRVSNKQLNVLYNGAKALVYPSSYEGFGIPVLEAQRAGCPVIAYNASSIPEIIGDTPLLMNSLDREELCTKIELLSDVKLRAEIIGKGIENARKFTWDKMYEQLISLYKEAYNRNEF</sequence>
<dbReference type="Proteomes" id="UP000260983">
    <property type="component" value="Unassembled WGS sequence"/>
</dbReference>
<feature type="domain" description="Glycosyl transferase family 1" evidence="2">
    <location>
        <begin position="182"/>
        <end position="327"/>
    </location>
</feature>
<name>A0A3E5B0W2_9BACE</name>
<dbReference type="AlphaFoldDB" id="A0A3E5B0W2"/>
<evidence type="ECO:0000259" key="3">
    <source>
        <dbReference type="Pfam" id="PF13439"/>
    </source>
</evidence>
<dbReference type="GO" id="GO:0009103">
    <property type="term" value="P:lipopolysaccharide biosynthetic process"/>
    <property type="evidence" value="ECO:0007669"/>
    <property type="project" value="TreeGrafter"/>
</dbReference>
<dbReference type="Pfam" id="PF00534">
    <property type="entry name" value="Glycos_transf_1"/>
    <property type="match status" value="1"/>
</dbReference>
<dbReference type="GO" id="GO:0016757">
    <property type="term" value="F:glycosyltransferase activity"/>
    <property type="evidence" value="ECO:0007669"/>
    <property type="project" value="InterPro"/>
</dbReference>
<keyword evidence="1 4" id="KW-0808">Transferase</keyword>
<dbReference type="InterPro" id="IPR001296">
    <property type="entry name" value="Glyco_trans_1"/>
</dbReference>
<evidence type="ECO:0000313" key="4">
    <source>
        <dbReference type="EMBL" id="RGN31227.1"/>
    </source>
</evidence>
<protein>
    <submittedName>
        <fullName evidence="4">Glycosyltransferase family 1 protein</fullName>
    </submittedName>
</protein>
<dbReference type="Pfam" id="PF13439">
    <property type="entry name" value="Glyco_transf_4"/>
    <property type="match status" value="1"/>
</dbReference>
<organism evidence="4 5">
    <name type="scientific">Bacteroides oleiciplenus</name>
    <dbReference type="NCBI Taxonomy" id="626931"/>
    <lineage>
        <taxon>Bacteria</taxon>
        <taxon>Pseudomonadati</taxon>
        <taxon>Bacteroidota</taxon>
        <taxon>Bacteroidia</taxon>
        <taxon>Bacteroidales</taxon>
        <taxon>Bacteroidaceae</taxon>
        <taxon>Bacteroides</taxon>
    </lineage>
</organism>
<gene>
    <name evidence="4" type="ORF">DXB65_21180</name>
</gene>
<evidence type="ECO:0000313" key="5">
    <source>
        <dbReference type="Proteomes" id="UP000260983"/>
    </source>
</evidence>
<accession>A0A3E5B0W2</accession>
<dbReference type="SUPFAM" id="SSF53756">
    <property type="entry name" value="UDP-Glycosyltransferase/glycogen phosphorylase"/>
    <property type="match status" value="1"/>
</dbReference>
<feature type="domain" description="Glycosyltransferase subfamily 4-like N-terminal" evidence="3">
    <location>
        <begin position="101"/>
        <end position="169"/>
    </location>
</feature>
<evidence type="ECO:0000256" key="1">
    <source>
        <dbReference type="ARBA" id="ARBA00022679"/>
    </source>
</evidence>
<dbReference type="RefSeq" id="WP_117725472.1">
    <property type="nucleotide sequence ID" value="NZ_QSUL01000020.1"/>
</dbReference>
<dbReference type="PANTHER" id="PTHR46401">
    <property type="entry name" value="GLYCOSYLTRANSFERASE WBBK-RELATED"/>
    <property type="match status" value="1"/>
</dbReference>
<dbReference type="EMBL" id="QSUL01000020">
    <property type="protein sequence ID" value="RGN31227.1"/>
    <property type="molecule type" value="Genomic_DNA"/>
</dbReference>
<evidence type="ECO:0000259" key="2">
    <source>
        <dbReference type="Pfam" id="PF00534"/>
    </source>
</evidence>
<dbReference type="InterPro" id="IPR028098">
    <property type="entry name" value="Glyco_trans_4-like_N"/>
</dbReference>
<dbReference type="CDD" id="cd03809">
    <property type="entry name" value="GT4_MtfB-like"/>
    <property type="match status" value="1"/>
</dbReference>
<reference evidence="4 5" key="1">
    <citation type="submission" date="2018-08" db="EMBL/GenBank/DDBJ databases">
        <title>A genome reference for cultivated species of the human gut microbiota.</title>
        <authorList>
            <person name="Zou Y."/>
            <person name="Xue W."/>
            <person name="Luo G."/>
        </authorList>
    </citation>
    <scope>NUCLEOTIDE SEQUENCE [LARGE SCALE GENOMIC DNA]</scope>
    <source>
        <strain evidence="4 5">OM05-15BH</strain>
    </source>
</reference>
<proteinExistence type="predicted"/>
<dbReference type="PANTHER" id="PTHR46401:SF2">
    <property type="entry name" value="GLYCOSYLTRANSFERASE WBBK-RELATED"/>
    <property type="match status" value="1"/>
</dbReference>